<proteinExistence type="predicted"/>
<dbReference type="Proteomes" id="UP001157006">
    <property type="component" value="Chromosome 1L"/>
</dbReference>
<gene>
    <name evidence="1" type="ORF">VFH_I405280</name>
</gene>
<dbReference type="EMBL" id="OX451736">
    <property type="protein sequence ID" value="CAI8589698.1"/>
    <property type="molecule type" value="Genomic_DNA"/>
</dbReference>
<dbReference type="AlphaFoldDB" id="A0AAV0YXE4"/>
<protein>
    <submittedName>
        <fullName evidence="1">Uncharacterized protein</fullName>
    </submittedName>
</protein>
<name>A0AAV0YXE4_VICFA</name>
<reference evidence="1 2" key="1">
    <citation type="submission" date="2023-01" db="EMBL/GenBank/DDBJ databases">
        <authorList>
            <person name="Kreplak J."/>
        </authorList>
    </citation>
    <scope>NUCLEOTIDE SEQUENCE [LARGE SCALE GENOMIC DNA]</scope>
</reference>
<sequence>MTDQSQEEINASNLLDVKVLTKPYMILEMNLSEALSETLFVVDASNLSSYQVIESSIFDFFMASIIKGFLPFVVGHDCYSKEKTTNDVDNKRLGYLPMTVIRDFNLALTLPTLLLSDPTNLVSISPPLLAPPWLQRSIYSRPLKAPPSSKVNNLPLYFQFEQNSLFETHSHCTPTIGSRISSVYMLKCSSYAYTNIVSSCEARNLFVKMLNPREFSCVIFTSLLSMM</sequence>
<evidence type="ECO:0000313" key="2">
    <source>
        <dbReference type="Proteomes" id="UP001157006"/>
    </source>
</evidence>
<evidence type="ECO:0000313" key="1">
    <source>
        <dbReference type="EMBL" id="CAI8589698.1"/>
    </source>
</evidence>
<organism evidence="1 2">
    <name type="scientific">Vicia faba</name>
    <name type="common">Broad bean</name>
    <name type="synonym">Faba vulgaris</name>
    <dbReference type="NCBI Taxonomy" id="3906"/>
    <lineage>
        <taxon>Eukaryota</taxon>
        <taxon>Viridiplantae</taxon>
        <taxon>Streptophyta</taxon>
        <taxon>Embryophyta</taxon>
        <taxon>Tracheophyta</taxon>
        <taxon>Spermatophyta</taxon>
        <taxon>Magnoliopsida</taxon>
        <taxon>eudicotyledons</taxon>
        <taxon>Gunneridae</taxon>
        <taxon>Pentapetalae</taxon>
        <taxon>rosids</taxon>
        <taxon>fabids</taxon>
        <taxon>Fabales</taxon>
        <taxon>Fabaceae</taxon>
        <taxon>Papilionoideae</taxon>
        <taxon>50 kb inversion clade</taxon>
        <taxon>NPAAA clade</taxon>
        <taxon>Hologalegina</taxon>
        <taxon>IRL clade</taxon>
        <taxon>Fabeae</taxon>
        <taxon>Vicia</taxon>
    </lineage>
</organism>
<keyword evidence="2" id="KW-1185">Reference proteome</keyword>
<accession>A0AAV0YXE4</accession>